<dbReference type="Proteomes" id="UP000177697">
    <property type="component" value="Unassembled WGS sequence"/>
</dbReference>
<dbReference type="AlphaFoldDB" id="A0A1G2V3G3"/>
<reference evidence="2 3" key="1">
    <citation type="journal article" date="2016" name="Nat. Commun.">
        <title>Thousands of microbial genomes shed light on interconnected biogeochemical processes in an aquifer system.</title>
        <authorList>
            <person name="Anantharaman K."/>
            <person name="Brown C.T."/>
            <person name="Hug L.A."/>
            <person name="Sharon I."/>
            <person name="Castelle C.J."/>
            <person name="Probst A.J."/>
            <person name="Thomas B.C."/>
            <person name="Singh A."/>
            <person name="Wilkins M.J."/>
            <person name="Karaoz U."/>
            <person name="Brodie E.L."/>
            <person name="Williams K.H."/>
            <person name="Hubbard S.S."/>
            <person name="Banfield J.F."/>
        </authorList>
    </citation>
    <scope>NUCLEOTIDE SEQUENCE [LARGE SCALE GENOMIC DNA]</scope>
</reference>
<evidence type="ECO:0000259" key="1">
    <source>
        <dbReference type="Pfam" id="PF01936"/>
    </source>
</evidence>
<dbReference type="Gene3D" id="3.40.50.1010">
    <property type="entry name" value="5'-nuclease"/>
    <property type="match status" value="1"/>
</dbReference>
<dbReference type="InterPro" id="IPR047140">
    <property type="entry name" value="LabA"/>
</dbReference>
<protein>
    <recommendedName>
        <fullName evidence="1">NYN domain-containing protein</fullName>
    </recommendedName>
</protein>
<feature type="domain" description="NYN" evidence="1">
    <location>
        <begin position="9"/>
        <end position="149"/>
    </location>
</feature>
<sequence length="208" mass="24033">MENNRAKKKIGIFIDGANIYYASKKAGWKLDIEKVKKLFGSIFEVKIFNYYAALPEKTDTSYADSKKYLDVIEKFAKVITKPLKYINGQKKGNVDIEITLDVVRSLNNLDEVMVFSGDSDYFELWKYVFIEQHKNIRFVSFKGNLAFELKKTKYLILEKIREFVELNRKNNTPDLAAGRISVLSIIDDRNSLSRGAVNSKKHRLSTEP</sequence>
<evidence type="ECO:0000313" key="3">
    <source>
        <dbReference type="Proteomes" id="UP000177697"/>
    </source>
</evidence>
<dbReference type="GO" id="GO:0004540">
    <property type="term" value="F:RNA nuclease activity"/>
    <property type="evidence" value="ECO:0007669"/>
    <property type="project" value="InterPro"/>
</dbReference>
<dbReference type="PANTHER" id="PTHR35458:SF8">
    <property type="entry name" value="SLR0650 PROTEIN"/>
    <property type="match status" value="1"/>
</dbReference>
<accession>A0A1G2V3G3</accession>
<evidence type="ECO:0000313" key="2">
    <source>
        <dbReference type="EMBL" id="OHB16188.1"/>
    </source>
</evidence>
<dbReference type="Pfam" id="PF01936">
    <property type="entry name" value="NYN"/>
    <property type="match status" value="1"/>
</dbReference>
<proteinExistence type="predicted"/>
<dbReference type="CDD" id="cd10911">
    <property type="entry name" value="PIN_LabA"/>
    <property type="match status" value="1"/>
</dbReference>
<dbReference type="EMBL" id="MHWW01000003">
    <property type="protein sequence ID" value="OHB16188.1"/>
    <property type="molecule type" value="Genomic_DNA"/>
</dbReference>
<comment type="caution">
    <text evidence="2">The sequence shown here is derived from an EMBL/GenBank/DDBJ whole genome shotgun (WGS) entry which is preliminary data.</text>
</comment>
<gene>
    <name evidence="2" type="ORF">A2431_02145</name>
</gene>
<organism evidence="2 3">
    <name type="scientific">Candidatus Zambryskibacteria bacterium RIFOXYC1_FULL_39_10</name>
    <dbReference type="NCBI Taxonomy" id="1802779"/>
    <lineage>
        <taxon>Bacteria</taxon>
        <taxon>Candidatus Zambryskiibacteriota</taxon>
    </lineage>
</organism>
<name>A0A1G2V3G3_9BACT</name>
<dbReference type="InterPro" id="IPR021139">
    <property type="entry name" value="NYN"/>
</dbReference>
<dbReference type="PANTHER" id="PTHR35458">
    <property type="entry name" value="SLR0755 PROTEIN"/>
    <property type="match status" value="1"/>
</dbReference>